<organism evidence="4 5">
    <name type="scientific">Listeria floridensis FSL S10-1187</name>
    <dbReference type="NCBI Taxonomy" id="1265817"/>
    <lineage>
        <taxon>Bacteria</taxon>
        <taxon>Bacillati</taxon>
        <taxon>Bacillota</taxon>
        <taxon>Bacilli</taxon>
        <taxon>Bacillales</taxon>
        <taxon>Listeriaceae</taxon>
        <taxon>Listeria</taxon>
    </lineage>
</organism>
<comment type="caution">
    <text evidence="4">The sequence shown here is derived from an EMBL/GenBank/DDBJ whole genome shotgun (WGS) entry which is preliminary data.</text>
</comment>
<feature type="signal peptide" evidence="2">
    <location>
        <begin position="1"/>
        <end position="26"/>
    </location>
</feature>
<keyword evidence="2" id="KW-0732">Signal</keyword>
<name>A0ABP3AVR1_9LIST</name>
<reference evidence="4 5" key="1">
    <citation type="journal article" date="2014" name="Int. J. Syst. Evol. Microbiol.">
        <title>Listeria floridensis sp. nov., Listeria aquatica sp. nov., Listeria cornellensis sp. nov., Listeria riparia sp. nov. and Listeria grandensis sp. nov., from agricultural and natural environments.</title>
        <authorList>
            <person name="den Bakker H.C."/>
            <person name="Warchocki S."/>
            <person name="Wright E.M."/>
            <person name="Allred A.F."/>
            <person name="Ahlstrom C."/>
            <person name="Manuel C.S."/>
            <person name="Stasiewicz M.J."/>
            <person name="Burrell A."/>
            <person name="Roof S."/>
            <person name="Strawn L."/>
            <person name="Fortes E.D."/>
            <person name="Nightingale K.K."/>
            <person name="Kephart D."/>
            <person name="Wiedmann M."/>
        </authorList>
    </citation>
    <scope>NUCLEOTIDE SEQUENCE [LARGE SCALE GENOMIC DNA]</scope>
    <source>
        <strain evidence="4 5">FSL S10-1187</strain>
    </source>
</reference>
<dbReference type="Proteomes" id="UP000019249">
    <property type="component" value="Unassembled WGS sequence"/>
</dbReference>
<evidence type="ECO:0000256" key="1">
    <source>
        <dbReference type="SAM" id="MobiDB-lite"/>
    </source>
</evidence>
<dbReference type="EMBL" id="AODF01000028">
    <property type="protein sequence ID" value="EUJ28481.1"/>
    <property type="molecule type" value="Genomic_DNA"/>
</dbReference>
<protein>
    <recommendedName>
        <fullName evidence="3">WxL domain-containing protein</fullName>
    </recommendedName>
</protein>
<dbReference type="Pfam" id="PF13731">
    <property type="entry name" value="WxL"/>
    <property type="match status" value="1"/>
</dbReference>
<evidence type="ECO:0000256" key="2">
    <source>
        <dbReference type="SAM" id="SignalP"/>
    </source>
</evidence>
<feature type="region of interest" description="Disordered" evidence="1">
    <location>
        <begin position="36"/>
        <end position="66"/>
    </location>
</feature>
<accession>A0ABP3AVR1</accession>
<gene>
    <name evidence="4" type="ORF">MFLO_12066</name>
</gene>
<evidence type="ECO:0000313" key="4">
    <source>
        <dbReference type="EMBL" id="EUJ28481.1"/>
    </source>
</evidence>
<keyword evidence="5" id="KW-1185">Reference proteome</keyword>
<feature type="domain" description="WxL" evidence="3">
    <location>
        <begin position="28"/>
        <end position="215"/>
    </location>
</feature>
<sequence>MKMNKLVIGTVAAATLLTFGAKTGFAAEADNATSKANVKLQQGEKKDPVKPIEPGEPGGETGNVGPLTIDNVTPFNFGMHDIDSATQTYTISAKNANIQVSDRRGEGQGWMLQVGLSAFAEAKDKEKVLKGASLTIPQGQMKTTAGNVSVAPNNFGIKLEADGEGAATLMQADEKTGMGSWADVLNSDEVKLTVPAGNFAGEYNATLSWSLVDAPTK</sequence>
<evidence type="ECO:0000259" key="3">
    <source>
        <dbReference type="Pfam" id="PF13731"/>
    </source>
</evidence>
<proteinExistence type="predicted"/>
<feature type="chain" id="PRO_5045394173" description="WxL domain-containing protein" evidence="2">
    <location>
        <begin position="27"/>
        <end position="217"/>
    </location>
</feature>
<evidence type="ECO:0000313" key="5">
    <source>
        <dbReference type="Proteomes" id="UP000019249"/>
    </source>
</evidence>
<dbReference type="InterPro" id="IPR027994">
    <property type="entry name" value="WxL_dom"/>
</dbReference>
<dbReference type="RefSeq" id="WP_036097951.1">
    <property type="nucleotide sequence ID" value="NZ_AODF01000028.1"/>
</dbReference>